<dbReference type="InterPro" id="IPR036397">
    <property type="entry name" value="RNaseH_sf"/>
</dbReference>
<evidence type="ECO:0000256" key="4">
    <source>
        <dbReference type="ARBA" id="ARBA00022695"/>
    </source>
</evidence>
<dbReference type="InterPro" id="IPR012337">
    <property type="entry name" value="RNaseH-like_sf"/>
</dbReference>
<evidence type="ECO:0000256" key="5">
    <source>
        <dbReference type="ARBA" id="ARBA00022705"/>
    </source>
</evidence>
<dbReference type="AlphaFoldDB" id="A0A6V7X1A8"/>
<evidence type="ECO:0000256" key="8">
    <source>
        <dbReference type="ARBA" id="ARBA00049244"/>
    </source>
</evidence>
<organism evidence="10 11">
    <name type="scientific">Meloidogyne enterolobii</name>
    <name type="common">Root-knot nematode worm</name>
    <name type="synonym">Meloidogyne mayaguensis</name>
    <dbReference type="NCBI Taxonomy" id="390850"/>
    <lineage>
        <taxon>Eukaryota</taxon>
        <taxon>Metazoa</taxon>
        <taxon>Ecdysozoa</taxon>
        <taxon>Nematoda</taxon>
        <taxon>Chromadorea</taxon>
        <taxon>Rhabditida</taxon>
        <taxon>Tylenchina</taxon>
        <taxon>Tylenchomorpha</taxon>
        <taxon>Tylenchoidea</taxon>
        <taxon>Meloidogynidae</taxon>
        <taxon>Meloidogyninae</taxon>
        <taxon>Meloidogyne</taxon>
    </lineage>
</organism>
<name>A0A6V7X1A8_MELEN</name>
<evidence type="ECO:0000256" key="7">
    <source>
        <dbReference type="ARBA" id="ARBA00023125"/>
    </source>
</evidence>
<dbReference type="GO" id="GO:0006260">
    <property type="term" value="P:DNA replication"/>
    <property type="evidence" value="ECO:0007669"/>
    <property type="project" value="UniProtKB-KW"/>
</dbReference>
<comment type="similarity">
    <text evidence="1">Belongs to the DNA polymerase type-B family.</text>
</comment>
<evidence type="ECO:0000256" key="1">
    <source>
        <dbReference type="ARBA" id="ARBA00005755"/>
    </source>
</evidence>
<protein>
    <recommendedName>
        <fullName evidence="2">DNA-directed DNA polymerase</fullName>
        <ecNumber evidence="2">2.7.7.7</ecNumber>
    </recommendedName>
</protein>
<comment type="caution">
    <text evidence="10">The sequence shown here is derived from an EMBL/GenBank/DDBJ whole genome shotgun (WGS) entry which is preliminary data.</text>
</comment>
<keyword evidence="3" id="KW-0808">Transferase</keyword>
<feature type="domain" description="DNA-directed DNA polymerase family B mitochondria/virus" evidence="9">
    <location>
        <begin position="8"/>
        <end position="124"/>
    </location>
</feature>
<dbReference type="Gene3D" id="3.30.420.10">
    <property type="entry name" value="Ribonuclease H-like superfamily/Ribonuclease H"/>
    <property type="match status" value="1"/>
</dbReference>
<keyword evidence="7" id="KW-0238">DNA-binding</keyword>
<keyword evidence="6" id="KW-0239">DNA-directed DNA polymerase</keyword>
<evidence type="ECO:0000256" key="2">
    <source>
        <dbReference type="ARBA" id="ARBA00012417"/>
    </source>
</evidence>
<dbReference type="SUPFAM" id="SSF53098">
    <property type="entry name" value="Ribonuclease H-like"/>
    <property type="match status" value="1"/>
</dbReference>
<comment type="catalytic activity">
    <reaction evidence="8">
        <text>DNA(n) + a 2'-deoxyribonucleoside 5'-triphosphate = DNA(n+1) + diphosphate</text>
        <dbReference type="Rhea" id="RHEA:22508"/>
        <dbReference type="Rhea" id="RHEA-COMP:17339"/>
        <dbReference type="Rhea" id="RHEA-COMP:17340"/>
        <dbReference type="ChEBI" id="CHEBI:33019"/>
        <dbReference type="ChEBI" id="CHEBI:61560"/>
        <dbReference type="ChEBI" id="CHEBI:173112"/>
        <dbReference type="EC" id="2.7.7.7"/>
    </reaction>
</comment>
<dbReference type="Proteomes" id="UP000580250">
    <property type="component" value="Unassembled WGS sequence"/>
</dbReference>
<sequence length="136" mass="15876">MYEMKIQKTSHSSELIFRDSFNLMPMALAGLIPAFGLEVEEKPFFPYLSNCPTNYGIRMQTLPPKEDYLCGGMKPSKRREFDAWYEQHQNDSFFLNEALASYCMNDVDILMSALIKFRAEFYNVSKREGQEVINYP</sequence>
<gene>
    <name evidence="10" type="ORF">MENT_LOCUS46021</name>
</gene>
<evidence type="ECO:0000256" key="3">
    <source>
        <dbReference type="ARBA" id="ARBA00022679"/>
    </source>
</evidence>
<keyword evidence="4" id="KW-0548">Nucleotidyltransferase</keyword>
<evidence type="ECO:0000313" key="10">
    <source>
        <dbReference type="EMBL" id="CAD2193091.1"/>
    </source>
</evidence>
<keyword evidence="5" id="KW-0235">DNA replication</keyword>
<dbReference type="EC" id="2.7.7.7" evidence="2"/>
<accession>A0A6V7X1A8</accession>
<evidence type="ECO:0000256" key="6">
    <source>
        <dbReference type="ARBA" id="ARBA00022932"/>
    </source>
</evidence>
<dbReference type="Pfam" id="PF03175">
    <property type="entry name" value="DNA_pol_B_2"/>
    <property type="match status" value="1"/>
</dbReference>
<dbReference type="InterPro" id="IPR004868">
    <property type="entry name" value="DNA-dir_DNA_pol_B_mt/vir"/>
</dbReference>
<dbReference type="GO" id="GO:0003887">
    <property type="term" value="F:DNA-directed DNA polymerase activity"/>
    <property type="evidence" value="ECO:0007669"/>
    <property type="project" value="UniProtKB-KW"/>
</dbReference>
<reference evidence="10 11" key="1">
    <citation type="submission" date="2020-08" db="EMBL/GenBank/DDBJ databases">
        <authorList>
            <person name="Koutsovoulos G."/>
            <person name="Danchin GJ E."/>
        </authorList>
    </citation>
    <scope>NUCLEOTIDE SEQUENCE [LARGE SCALE GENOMIC DNA]</scope>
</reference>
<dbReference type="GO" id="GO:0000166">
    <property type="term" value="F:nucleotide binding"/>
    <property type="evidence" value="ECO:0007669"/>
    <property type="project" value="InterPro"/>
</dbReference>
<dbReference type="GO" id="GO:0003677">
    <property type="term" value="F:DNA binding"/>
    <property type="evidence" value="ECO:0007669"/>
    <property type="project" value="UniProtKB-KW"/>
</dbReference>
<evidence type="ECO:0000259" key="9">
    <source>
        <dbReference type="Pfam" id="PF03175"/>
    </source>
</evidence>
<evidence type="ECO:0000313" key="11">
    <source>
        <dbReference type="Proteomes" id="UP000580250"/>
    </source>
</evidence>
<dbReference type="OrthoDB" id="10053808at2759"/>
<proteinExistence type="inferred from homology"/>
<dbReference type="EMBL" id="CAJEWN010001003">
    <property type="protein sequence ID" value="CAD2193091.1"/>
    <property type="molecule type" value="Genomic_DNA"/>
</dbReference>